<dbReference type="Proteomes" id="UP001632037">
    <property type="component" value="Unassembled WGS sequence"/>
</dbReference>
<evidence type="ECO:0000256" key="1">
    <source>
        <dbReference type="ARBA" id="ARBA00004141"/>
    </source>
</evidence>
<organism evidence="4 5">
    <name type="scientific">Phytophthora oleae</name>
    <dbReference type="NCBI Taxonomy" id="2107226"/>
    <lineage>
        <taxon>Eukaryota</taxon>
        <taxon>Sar</taxon>
        <taxon>Stramenopiles</taxon>
        <taxon>Oomycota</taxon>
        <taxon>Peronosporomycetes</taxon>
        <taxon>Peronosporales</taxon>
        <taxon>Peronosporaceae</taxon>
        <taxon>Phytophthora</taxon>
    </lineage>
</organism>
<gene>
    <name evidence="4" type="ORF">V7S43_013248</name>
</gene>
<keyword evidence="2" id="KW-0812">Transmembrane</keyword>
<comment type="caution">
    <text evidence="4">The sequence shown here is derived from an EMBL/GenBank/DDBJ whole genome shotgun (WGS) entry which is preliminary data.</text>
</comment>
<dbReference type="InterPro" id="IPR023395">
    <property type="entry name" value="MCP_dom_sf"/>
</dbReference>
<sequence>MDVVSTWICSQKAVSGKEKLHSGVMDCMKKTTKSEGIRGAGQRALYTRQGLHTIFTFLFWEEVKKIAAEHGF</sequence>
<comment type="subcellular location">
    <subcellularLocation>
        <location evidence="1">Membrane</location>
        <topology evidence="1">Multi-pass membrane protein</topology>
    </subcellularLocation>
</comment>
<dbReference type="Pfam" id="PF00153">
    <property type="entry name" value="Mito_carr"/>
    <property type="match status" value="1"/>
</dbReference>
<evidence type="ECO:0000313" key="4">
    <source>
        <dbReference type="EMBL" id="KAL3661957.1"/>
    </source>
</evidence>
<evidence type="ECO:0000256" key="2">
    <source>
        <dbReference type="ARBA" id="ARBA00022692"/>
    </source>
</evidence>
<dbReference type="Gene3D" id="1.50.40.10">
    <property type="entry name" value="Mitochondrial carrier domain"/>
    <property type="match status" value="1"/>
</dbReference>
<dbReference type="EMBL" id="JBIMZQ010000034">
    <property type="protein sequence ID" value="KAL3661957.1"/>
    <property type="molecule type" value="Genomic_DNA"/>
</dbReference>
<protein>
    <recommendedName>
        <fullName evidence="6">Ndc10 domain-containing protein</fullName>
    </recommendedName>
</protein>
<dbReference type="AlphaFoldDB" id="A0ABD3F7M0"/>
<dbReference type="SUPFAM" id="SSF103506">
    <property type="entry name" value="Mitochondrial carrier"/>
    <property type="match status" value="1"/>
</dbReference>
<keyword evidence="3" id="KW-0472">Membrane</keyword>
<dbReference type="InterPro" id="IPR018108">
    <property type="entry name" value="MCP_transmembrane"/>
</dbReference>
<proteinExistence type="predicted"/>
<evidence type="ECO:0000313" key="5">
    <source>
        <dbReference type="Proteomes" id="UP001632037"/>
    </source>
</evidence>
<name>A0ABD3F7M0_9STRA</name>
<keyword evidence="5" id="KW-1185">Reference proteome</keyword>
<dbReference type="GO" id="GO:0016020">
    <property type="term" value="C:membrane"/>
    <property type="evidence" value="ECO:0007669"/>
    <property type="project" value="UniProtKB-SubCell"/>
</dbReference>
<reference evidence="4 5" key="1">
    <citation type="submission" date="2024-09" db="EMBL/GenBank/DDBJ databases">
        <title>Genome sequencing and assembly of Phytophthora oleae, isolate VK10A, causative agent of rot of olive drupes.</title>
        <authorList>
            <person name="Conti Taguali S."/>
            <person name="Riolo M."/>
            <person name="La Spada F."/>
            <person name="Cacciola S.O."/>
            <person name="Dionisio G."/>
        </authorList>
    </citation>
    <scope>NUCLEOTIDE SEQUENCE [LARGE SCALE GENOMIC DNA]</scope>
    <source>
        <strain evidence="4 5">VK10A</strain>
    </source>
</reference>
<evidence type="ECO:0008006" key="6">
    <source>
        <dbReference type="Google" id="ProtNLM"/>
    </source>
</evidence>
<accession>A0ABD3F7M0</accession>
<evidence type="ECO:0000256" key="3">
    <source>
        <dbReference type="ARBA" id="ARBA00023136"/>
    </source>
</evidence>